<sequence length="136" mass="15430">MKWNNSEMSLTLREDNIVYLRVNEEVKTLTVEAAEECIVKLQEAMEHNGTPKVLLFLVPKIYIPKSVMRCYTDIESIEIATALICESLTAWLMGNIALTIGQRFMALNPETAAPIKAFKKEAVAIKWSLERLKEVS</sequence>
<dbReference type="AlphaFoldDB" id="A0A6S6UF66"/>
<reference evidence="1" key="1">
    <citation type="submission" date="2020-01" db="EMBL/GenBank/DDBJ databases">
        <authorList>
            <person name="Meier V. D."/>
            <person name="Meier V D."/>
        </authorList>
    </citation>
    <scope>NUCLEOTIDE SEQUENCE</scope>
    <source>
        <strain evidence="1">HLG_WM_MAG_10</strain>
    </source>
</reference>
<accession>A0A6S6UF66</accession>
<name>A0A6S6UF66_9BACT</name>
<evidence type="ECO:0000313" key="1">
    <source>
        <dbReference type="EMBL" id="CAA6826486.1"/>
    </source>
</evidence>
<dbReference type="EMBL" id="CACVAQ010000382">
    <property type="protein sequence ID" value="CAA6826486.1"/>
    <property type="molecule type" value="Genomic_DNA"/>
</dbReference>
<protein>
    <submittedName>
        <fullName evidence="1">Uncharacterized protein</fullName>
    </submittedName>
</protein>
<proteinExistence type="predicted"/>
<gene>
    <name evidence="1" type="ORF">HELGO_WM20792</name>
</gene>
<organism evidence="1">
    <name type="scientific">uncultured Aureispira sp</name>
    <dbReference type="NCBI Taxonomy" id="1331704"/>
    <lineage>
        <taxon>Bacteria</taxon>
        <taxon>Pseudomonadati</taxon>
        <taxon>Bacteroidota</taxon>
        <taxon>Saprospiria</taxon>
        <taxon>Saprospirales</taxon>
        <taxon>Saprospiraceae</taxon>
        <taxon>Aureispira</taxon>
        <taxon>environmental samples</taxon>
    </lineage>
</organism>